<reference evidence="1" key="1">
    <citation type="journal article" date="2019" name="bioRxiv">
        <title>The Genome of the Zebra Mussel, Dreissena polymorpha: A Resource for Invasive Species Research.</title>
        <authorList>
            <person name="McCartney M.A."/>
            <person name="Auch B."/>
            <person name="Kono T."/>
            <person name="Mallez S."/>
            <person name="Zhang Y."/>
            <person name="Obille A."/>
            <person name="Becker A."/>
            <person name="Abrahante J.E."/>
            <person name="Garbe J."/>
            <person name="Badalamenti J.P."/>
            <person name="Herman A."/>
            <person name="Mangelson H."/>
            <person name="Liachko I."/>
            <person name="Sullivan S."/>
            <person name="Sone E.D."/>
            <person name="Koren S."/>
            <person name="Silverstein K.A.T."/>
            <person name="Beckman K.B."/>
            <person name="Gohl D.M."/>
        </authorList>
    </citation>
    <scope>NUCLEOTIDE SEQUENCE</scope>
    <source>
        <strain evidence="1">Duluth1</strain>
        <tissue evidence="1">Whole animal</tissue>
    </source>
</reference>
<evidence type="ECO:0000313" key="1">
    <source>
        <dbReference type="EMBL" id="KAH3812850.1"/>
    </source>
</evidence>
<dbReference type="EMBL" id="JAIWYP010000006">
    <property type="protein sequence ID" value="KAH3812850.1"/>
    <property type="molecule type" value="Genomic_DNA"/>
</dbReference>
<gene>
    <name evidence="1" type="ORF">DPMN_141291</name>
</gene>
<protein>
    <submittedName>
        <fullName evidence="1">Uncharacterized protein</fullName>
    </submittedName>
</protein>
<organism evidence="1 2">
    <name type="scientific">Dreissena polymorpha</name>
    <name type="common">Zebra mussel</name>
    <name type="synonym">Mytilus polymorpha</name>
    <dbReference type="NCBI Taxonomy" id="45954"/>
    <lineage>
        <taxon>Eukaryota</taxon>
        <taxon>Metazoa</taxon>
        <taxon>Spiralia</taxon>
        <taxon>Lophotrochozoa</taxon>
        <taxon>Mollusca</taxon>
        <taxon>Bivalvia</taxon>
        <taxon>Autobranchia</taxon>
        <taxon>Heteroconchia</taxon>
        <taxon>Euheterodonta</taxon>
        <taxon>Imparidentia</taxon>
        <taxon>Neoheterodontei</taxon>
        <taxon>Myida</taxon>
        <taxon>Dreissenoidea</taxon>
        <taxon>Dreissenidae</taxon>
        <taxon>Dreissena</taxon>
    </lineage>
</organism>
<proteinExistence type="predicted"/>
<evidence type="ECO:0000313" key="2">
    <source>
        <dbReference type="Proteomes" id="UP000828390"/>
    </source>
</evidence>
<name>A0A9D4GD55_DREPO</name>
<comment type="caution">
    <text evidence="1">The sequence shown here is derived from an EMBL/GenBank/DDBJ whole genome shotgun (WGS) entry which is preliminary data.</text>
</comment>
<keyword evidence="2" id="KW-1185">Reference proteome</keyword>
<reference evidence="1" key="2">
    <citation type="submission" date="2020-11" db="EMBL/GenBank/DDBJ databases">
        <authorList>
            <person name="McCartney M.A."/>
            <person name="Auch B."/>
            <person name="Kono T."/>
            <person name="Mallez S."/>
            <person name="Becker A."/>
            <person name="Gohl D.M."/>
            <person name="Silverstein K.A.T."/>
            <person name="Koren S."/>
            <person name="Bechman K.B."/>
            <person name="Herman A."/>
            <person name="Abrahante J.E."/>
            <person name="Garbe J."/>
        </authorList>
    </citation>
    <scope>NUCLEOTIDE SEQUENCE</scope>
    <source>
        <strain evidence="1">Duluth1</strain>
        <tissue evidence="1">Whole animal</tissue>
    </source>
</reference>
<dbReference type="AlphaFoldDB" id="A0A9D4GD55"/>
<dbReference type="Proteomes" id="UP000828390">
    <property type="component" value="Unassembled WGS sequence"/>
</dbReference>
<sequence length="60" mass="6697">MALFKNFLKTQSTNADVTEMKFGGTDQLTDALWYLLANMKITFGLVSHVSLTGMNLFACF</sequence>
<accession>A0A9D4GD55</accession>